<evidence type="ECO:0000259" key="15">
    <source>
        <dbReference type="PROSITE" id="PS51196"/>
    </source>
</evidence>
<dbReference type="InterPro" id="IPR036266">
    <property type="entry name" value="SecA_Wing/Scaffold_sf"/>
</dbReference>
<evidence type="ECO:0000256" key="12">
    <source>
        <dbReference type="HAMAP-Rule" id="MF_01382"/>
    </source>
</evidence>
<dbReference type="SUPFAM" id="SSF81886">
    <property type="entry name" value="Helical scaffold and wing domains of SecA"/>
    <property type="match status" value="1"/>
</dbReference>
<dbReference type="InterPro" id="IPR014018">
    <property type="entry name" value="SecA_motor_DEAD"/>
</dbReference>
<dbReference type="GO" id="GO:0031522">
    <property type="term" value="C:cell envelope Sec protein transport complex"/>
    <property type="evidence" value="ECO:0007669"/>
    <property type="project" value="TreeGrafter"/>
</dbReference>
<dbReference type="GO" id="GO:0008564">
    <property type="term" value="F:protein-exporting ATPase activity"/>
    <property type="evidence" value="ECO:0007669"/>
    <property type="project" value="UniProtKB-EC"/>
</dbReference>
<keyword evidence="3 12" id="KW-0813">Transport</keyword>
<keyword evidence="6 12" id="KW-0547">Nucleotide-binding</keyword>
<dbReference type="KEGG" id="aun:AWM73_05795"/>
<dbReference type="HAMAP" id="MF_01382">
    <property type="entry name" value="SecA"/>
    <property type="match status" value="1"/>
</dbReference>
<dbReference type="GO" id="GO:0005829">
    <property type="term" value="C:cytosol"/>
    <property type="evidence" value="ECO:0007669"/>
    <property type="project" value="TreeGrafter"/>
</dbReference>
<dbReference type="Pfam" id="PF07516">
    <property type="entry name" value="SecA_SW"/>
    <property type="match status" value="1"/>
</dbReference>
<dbReference type="CDD" id="cd17928">
    <property type="entry name" value="DEXDc_SecA"/>
    <property type="match status" value="1"/>
</dbReference>
<dbReference type="InterPro" id="IPR022490">
    <property type="entry name" value="SecA2"/>
</dbReference>
<evidence type="ECO:0000259" key="14">
    <source>
        <dbReference type="PROSITE" id="PS51194"/>
    </source>
</evidence>
<dbReference type="Proteomes" id="UP000594771">
    <property type="component" value="Chromosome"/>
</dbReference>
<proteinExistence type="inferred from homology"/>
<evidence type="ECO:0000256" key="9">
    <source>
        <dbReference type="ARBA" id="ARBA00022967"/>
    </source>
</evidence>
<dbReference type="InterPro" id="IPR036670">
    <property type="entry name" value="SecA_X-link_sf"/>
</dbReference>
<dbReference type="PROSITE" id="PS51192">
    <property type="entry name" value="HELICASE_ATP_BIND_1"/>
    <property type="match status" value="1"/>
</dbReference>
<dbReference type="GO" id="GO:0065002">
    <property type="term" value="P:intracellular protein transmembrane transport"/>
    <property type="evidence" value="ECO:0007669"/>
    <property type="project" value="UniProtKB-UniRule"/>
</dbReference>
<dbReference type="OrthoDB" id="9762243at2"/>
<organism evidence="17 18">
    <name type="scientific">Aerococcus urinae</name>
    <dbReference type="NCBI Taxonomy" id="1376"/>
    <lineage>
        <taxon>Bacteria</taxon>
        <taxon>Bacillati</taxon>
        <taxon>Bacillota</taxon>
        <taxon>Bacilli</taxon>
        <taxon>Lactobacillales</taxon>
        <taxon>Aerococcaceae</taxon>
        <taxon>Aerococcus</taxon>
    </lineage>
</organism>
<dbReference type="FunFam" id="3.40.50.300:FF:000429">
    <property type="entry name" value="Preprotein translocase subunit SecA"/>
    <property type="match status" value="1"/>
</dbReference>
<comment type="subcellular location">
    <subcellularLocation>
        <location evidence="12">Cell membrane</location>
        <topology evidence="12">Peripheral membrane protein</topology>
        <orientation evidence="12">Cytoplasmic side</orientation>
    </subcellularLocation>
    <subcellularLocation>
        <location evidence="12">Cytoplasm</location>
    </subcellularLocation>
    <subcellularLocation>
        <location evidence="1">Membrane</location>
        <topology evidence="1">Peripheral membrane protein</topology>
    </subcellularLocation>
    <text evidence="12">Distribution is 50-50.</text>
</comment>
<dbReference type="RefSeq" id="WP_060778488.1">
    <property type="nucleotide sequence ID" value="NZ_CAJHLF010000005.1"/>
</dbReference>
<dbReference type="GO" id="GO:0017038">
    <property type="term" value="P:protein import"/>
    <property type="evidence" value="ECO:0007669"/>
    <property type="project" value="InterPro"/>
</dbReference>
<dbReference type="Gene3D" id="1.10.3060.10">
    <property type="entry name" value="Helical scaffold and wing domains of SecA"/>
    <property type="match status" value="1"/>
</dbReference>
<dbReference type="NCBIfam" id="NF006630">
    <property type="entry name" value="PRK09200.1"/>
    <property type="match status" value="1"/>
</dbReference>
<evidence type="ECO:0000256" key="4">
    <source>
        <dbReference type="ARBA" id="ARBA00022475"/>
    </source>
</evidence>
<dbReference type="SUPFAM" id="SSF52540">
    <property type="entry name" value="P-loop containing nucleoside triphosphate hydrolases"/>
    <property type="match status" value="2"/>
</dbReference>
<evidence type="ECO:0000256" key="10">
    <source>
        <dbReference type="ARBA" id="ARBA00023010"/>
    </source>
</evidence>
<feature type="binding site" evidence="12">
    <location>
        <position position="80"/>
    </location>
    <ligand>
        <name>ATP</name>
        <dbReference type="ChEBI" id="CHEBI:30616"/>
    </ligand>
</feature>
<dbReference type="InterPro" id="IPR014001">
    <property type="entry name" value="Helicase_ATP-bd"/>
</dbReference>
<dbReference type="NCBIfam" id="TIGR03714">
    <property type="entry name" value="secA2"/>
    <property type="match status" value="1"/>
</dbReference>
<dbReference type="PROSITE" id="PS51194">
    <property type="entry name" value="HELICASE_CTER"/>
    <property type="match status" value="1"/>
</dbReference>
<dbReference type="Proteomes" id="UP001069145">
    <property type="component" value="Unassembled WGS sequence"/>
</dbReference>
<dbReference type="PANTHER" id="PTHR30612:SF0">
    <property type="entry name" value="CHLOROPLAST PROTEIN-TRANSPORTING ATPASE"/>
    <property type="match status" value="1"/>
</dbReference>
<dbReference type="InterPro" id="IPR044722">
    <property type="entry name" value="SecA_SF2_C"/>
</dbReference>
<dbReference type="SUPFAM" id="SSF81767">
    <property type="entry name" value="Pre-protein crosslinking domain of SecA"/>
    <property type="match status" value="1"/>
</dbReference>
<evidence type="ECO:0000256" key="7">
    <source>
        <dbReference type="ARBA" id="ARBA00022840"/>
    </source>
</evidence>
<feature type="domain" description="Helicase ATP-binding" evidence="13">
    <location>
        <begin position="82"/>
        <end position="244"/>
    </location>
</feature>
<dbReference type="CDD" id="cd18803">
    <property type="entry name" value="SF2_C_secA"/>
    <property type="match status" value="1"/>
</dbReference>
<name>A0A0X8FEV5_9LACT</name>
<keyword evidence="9 12" id="KW-1278">Translocase</keyword>
<dbReference type="Pfam" id="PF07517">
    <property type="entry name" value="SecA_DEAD"/>
    <property type="match status" value="1"/>
</dbReference>
<protein>
    <recommendedName>
        <fullName evidence="12">Protein translocase subunit SecA</fullName>
        <ecNumber evidence="12">7.4.2.8</ecNumber>
    </recommendedName>
</protein>
<dbReference type="InterPro" id="IPR011116">
    <property type="entry name" value="SecA_Wing/Scaffold"/>
</dbReference>
<dbReference type="PANTHER" id="PTHR30612">
    <property type="entry name" value="SECA INNER MEMBRANE COMPONENT OF SEC PROTEIN SECRETION SYSTEM"/>
    <property type="match status" value="1"/>
</dbReference>
<dbReference type="SMART" id="SM00957">
    <property type="entry name" value="SecA_DEAD"/>
    <property type="match status" value="1"/>
</dbReference>
<evidence type="ECO:0000256" key="11">
    <source>
        <dbReference type="ARBA" id="ARBA00023136"/>
    </source>
</evidence>
<keyword evidence="11 12" id="KW-0472">Membrane</keyword>
<dbReference type="InterPro" id="IPR001650">
    <property type="entry name" value="Helicase_C-like"/>
</dbReference>
<feature type="binding site" evidence="12">
    <location>
        <position position="491"/>
    </location>
    <ligand>
        <name>ATP</name>
        <dbReference type="ChEBI" id="CHEBI:30616"/>
    </ligand>
</feature>
<feature type="domain" description="Helicase C-terminal" evidence="14">
    <location>
        <begin position="413"/>
        <end position="570"/>
    </location>
</feature>
<dbReference type="GO" id="GO:0005886">
    <property type="term" value="C:plasma membrane"/>
    <property type="evidence" value="ECO:0007669"/>
    <property type="project" value="UniProtKB-SubCell"/>
</dbReference>
<dbReference type="InterPro" id="IPR011115">
    <property type="entry name" value="SecA_DEAD"/>
</dbReference>
<reference evidence="16" key="2">
    <citation type="submission" date="2022-09" db="EMBL/GenBank/DDBJ databases">
        <title>Aerococcus urinae taxonomy study.</title>
        <authorList>
            <person name="Christensen J."/>
            <person name="Senneby E."/>
        </authorList>
    </citation>
    <scope>NUCLEOTIDE SEQUENCE</scope>
    <source>
        <strain evidence="16">NLD-066-U95</strain>
    </source>
</reference>
<evidence type="ECO:0000256" key="2">
    <source>
        <dbReference type="ARBA" id="ARBA00007650"/>
    </source>
</evidence>
<accession>A0A0X8FEV5</accession>
<evidence type="ECO:0000256" key="3">
    <source>
        <dbReference type="ARBA" id="ARBA00022448"/>
    </source>
</evidence>
<reference evidence="17 18" key="1">
    <citation type="submission" date="2020-12" db="EMBL/GenBank/DDBJ databases">
        <title>FDA dAtabase for Regulatory Grade micrObial Sequences (FDA-ARGOS): Supporting development and validation of Infectious Disease Dx tests.</title>
        <authorList>
            <person name="Sproer C."/>
            <person name="Gronow S."/>
            <person name="Severitt S."/>
            <person name="Schroder I."/>
            <person name="Tallon L."/>
            <person name="Sadzewicz L."/>
            <person name="Zhao X."/>
            <person name="Boylan J."/>
            <person name="Ott S."/>
            <person name="Bowen H."/>
            <person name="Vavikolanu K."/>
            <person name="Mehta A."/>
            <person name="Aluvathingal J."/>
            <person name="Nadendla S."/>
            <person name="Lowell S."/>
            <person name="Myers T."/>
            <person name="Yan Y."/>
            <person name="Sichtig H."/>
        </authorList>
    </citation>
    <scope>NUCLEOTIDE SEQUENCE [LARGE SCALE GENOMIC DNA]</scope>
    <source>
        <strain evidence="17 18">FDAARGOS_911</strain>
    </source>
</reference>
<evidence type="ECO:0000259" key="13">
    <source>
        <dbReference type="PROSITE" id="PS51192"/>
    </source>
</evidence>
<evidence type="ECO:0000313" key="19">
    <source>
        <dbReference type="Proteomes" id="UP001069145"/>
    </source>
</evidence>
<dbReference type="EMBL" id="CP065662">
    <property type="protein sequence ID" value="QPS02278.1"/>
    <property type="molecule type" value="Genomic_DNA"/>
</dbReference>
<dbReference type="SMART" id="SM00958">
    <property type="entry name" value="SecA_PP_bind"/>
    <property type="match status" value="1"/>
</dbReference>
<evidence type="ECO:0000313" key="18">
    <source>
        <dbReference type="Proteomes" id="UP000594771"/>
    </source>
</evidence>
<keyword evidence="7 12" id="KW-0067">ATP-binding</keyword>
<keyword evidence="10 12" id="KW-0811">Translocation</keyword>
<evidence type="ECO:0000313" key="16">
    <source>
        <dbReference type="EMBL" id="MCY3053816.1"/>
    </source>
</evidence>
<feature type="domain" description="SecA family profile" evidence="15">
    <location>
        <begin position="1"/>
        <end position="569"/>
    </location>
</feature>
<comment type="function">
    <text evidence="12">Part of the Sec protein translocase complex. Interacts with the SecYEG preprotein conducting channel. Has a central role in coupling the hydrolysis of ATP to the transfer of proteins into and across the cell membrane, serving as an ATP-driven molecular motor driving the stepwise translocation of polypeptide chains across the membrane.</text>
</comment>
<dbReference type="PRINTS" id="PR00906">
    <property type="entry name" value="SECA"/>
</dbReference>
<comment type="catalytic activity">
    <reaction evidence="12">
        <text>ATP + H2O + cellular proteinSide 1 = ADP + phosphate + cellular proteinSide 2.</text>
        <dbReference type="EC" id="7.4.2.8"/>
    </reaction>
</comment>
<dbReference type="AlphaFoldDB" id="A0A0X8FEV5"/>
<dbReference type="Pfam" id="PF01043">
    <property type="entry name" value="SecA_PP_bind"/>
    <property type="match status" value="1"/>
</dbReference>
<keyword evidence="19" id="KW-1185">Reference proteome</keyword>
<dbReference type="Gene3D" id="3.90.1440.10">
    <property type="entry name" value="SecA, preprotein cross-linking domain"/>
    <property type="match status" value="1"/>
</dbReference>
<comment type="subunit">
    <text evidence="12">Monomer and homodimer. Part of the essential Sec protein translocation apparatus which comprises SecA, SecYEG and auxiliary proteins SecDF. Other proteins may also be involved.</text>
</comment>
<dbReference type="InterPro" id="IPR027417">
    <property type="entry name" value="P-loop_NTPase"/>
</dbReference>
<evidence type="ECO:0000256" key="1">
    <source>
        <dbReference type="ARBA" id="ARBA00004170"/>
    </source>
</evidence>
<dbReference type="InterPro" id="IPR011130">
    <property type="entry name" value="SecA_preprotein_X-link_dom"/>
</dbReference>
<dbReference type="GO" id="GO:0043952">
    <property type="term" value="P:protein transport by the Sec complex"/>
    <property type="evidence" value="ECO:0007669"/>
    <property type="project" value="TreeGrafter"/>
</dbReference>
<dbReference type="EMBL" id="JAOTML010000008">
    <property type="protein sequence ID" value="MCY3053816.1"/>
    <property type="molecule type" value="Genomic_DNA"/>
</dbReference>
<dbReference type="GO" id="GO:0006605">
    <property type="term" value="P:protein targeting"/>
    <property type="evidence" value="ECO:0007669"/>
    <property type="project" value="UniProtKB-UniRule"/>
</dbReference>
<gene>
    <name evidence="17" type="primary">secA2</name>
    <name evidence="12" type="synonym">secA</name>
    <name evidence="17" type="ORF">I6G68_04245</name>
    <name evidence="16" type="ORF">ODY43_07425</name>
</gene>
<dbReference type="Pfam" id="PF21090">
    <property type="entry name" value="P-loop_SecA"/>
    <property type="match status" value="1"/>
</dbReference>
<comment type="similarity">
    <text evidence="2 12">Belongs to the SecA family.</text>
</comment>
<dbReference type="Gene3D" id="3.40.50.300">
    <property type="entry name" value="P-loop containing nucleotide triphosphate hydrolases"/>
    <property type="match status" value="2"/>
</dbReference>
<keyword evidence="5 12" id="KW-0963">Cytoplasm</keyword>
<keyword evidence="8 12" id="KW-0653">Protein transport</keyword>
<sequence>MLKIDLDKKRLRRLNRILDQVNSYAGAMSRLSDGSLKEKTNEFKERYQAGESLDDLLPEAYAAVREAAKRVLGMYPYDVQVIGAIVLHEGNIAEMKTGEGKTLTATMPLYLNALTGKGVILVTVNDYLSRRDAEDMGPLYRFMGLSIAMGVPENSDDLTAEDKRKIYGADIVYTTHSALGFDYLGDNLAADKEDQFLRNFYYVIIDEVDAVLLDGATSPLVISGSPRVQSNFYQLANDFVESLEAGRDYEVTAEKDAVWLTQEGIGHAERYFRLDKFYAQSNRELVRHVSLALKAHELFTNEKDYVVRDGEVELLDSRDGRVLKGTRLQAGQHQAIEAKEHVELTDENRSMASITYQNLFLLFDRMAGMTGTGKPAEDEFIDTYNMEVISIPTNKPVIRKDYPDEIYRSFPEKLAASIQYIEEKHATGQPLLIATGSVQLSMLYSTILLNDGIPHNVLNAYNEAKEAEMIKEAGQHGAVTVATAMAGRGTDIKLGQRVADLGGLAVIGTERMVSERIDLQLRGRAGRQGDPGMSKFFVSLEDELIQKWAPEHIRYQSDPDEEIDDIKQLSNFRYEKYFNQAQEASDASGESARKQIIQMDEDMSIQRKLIYQTRDQLLEGEGLEEVNLGHLAEKVMKNLVDNLDPDKSRKAQIDRWIFDNLTYNYEPRSIDHLSDKALIDYLMNIFFTILESKKEHLGHGEYFEDFERKCILKAIDEVWVEQVDYLTQFKQVVVTRSSAQRNPIYEYQKEALWSYNEMKDRIYQKIVYYLSLSRVVADKNGQPIIQFA</sequence>
<evidence type="ECO:0000256" key="6">
    <source>
        <dbReference type="ARBA" id="ARBA00022741"/>
    </source>
</evidence>
<dbReference type="GeneID" id="35767694"/>
<dbReference type="GO" id="GO:0005524">
    <property type="term" value="F:ATP binding"/>
    <property type="evidence" value="ECO:0007669"/>
    <property type="project" value="UniProtKB-UniRule"/>
</dbReference>
<dbReference type="EC" id="7.4.2.8" evidence="12"/>
<evidence type="ECO:0000313" key="17">
    <source>
        <dbReference type="EMBL" id="QPS02278.1"/>
    </source>
</evidence>
<dbReference type="InterPro" id="IPR000185">
    <property type="entry name" value="SecA"/>
</dbReference>
<dbReference type="PROSITE" id="PS51196">
    <property type="entry name" value="SECA_MOTOR_DEAD"/>
    <property type="match status" value="1"/>
</dbReference>
<evidence type="ECO:0000256" key="5">
    <source>
        <dbReference type="ARBA" id="ARBA00022490"/>
    </source>
</evidence>
<feature type="binding site" evidence="12">
    <location>
        <begin position="98"/>
        <end position="102"/>
    </location>
    <ligand>
        <name>ATP</name>
        <dbReference type="ChEBI" id="CHEBI:30616"/>
    </ligand>
</feature>
<keyword evidence="4 12" id="KW-1003">Cell membrane</keyword>
<evidence type="ECO:0000256" key="8">
    <source>
        <dbReference type="ARBA" id="ARBA00022927"/>
    </source>
</evidence>